<proteinExistence type="predicted"/>
<organism evidence="1 2">
    <name type="scientific">Caerostris darwini</name>
    <dbReference type="NCBI Taxonomy" id="1538125"/>
    <lineage>
        <taxon>Eukaryota</taxon>
        <taxon>Metazoa</taxon>
        <taxon>Ecdysozoa</taxon>
        <taxon>Arthropoda</taxon>
        <taxon>Chelicerata</taxon>
        <taxon>Arachnida</taxon>
        <taxon>Araneae</taxon>
        <taxon>Araneomorphae</taxon>
        <taxon>Entelegynae</taxon>
        <taxon>Araneoidea</taxon>
        <taxon>Araneidae</taxon>
        <taxon>Caerostris</taxon>
    </lineage>
</organism>
<accession>A0AAV4VCR4</accession>
<comment type="caution">
    <text evidence="1">The sequence shown here is derived from an EMBL/GenBank/DDBJ whole genome shotgun (WGS) entry which is preliminary data.</text>
</comment>
<evidence type="ECO:0000313" key="2">
    <source>
        <dbReference type="Proteomes" id="UP001054837"/>
    </source>
</evidence>
<protein>
    <submittedName>
        <fullName evidence="1">Uncharacterized protein</fullName>
    </submittedName>
</protein>
<keyword evidence="2" id="KW-1185">Reference proteome</keyword>
<dbReference type="EMBL" id="BPLQ01012762">
    <property type="protein sequence ID" value="GIY67649.1"/>
    <property type="molecule type" value="Genomic_DNA"/>
</dbReference>
<sequence>MAPNPRRNRRWAIPMELRSFICMGEDYINLAIFARNSQLHDMTIILHDMTIITTASHHNDHYHCITPH</sequence>
<reference evidence="1 2" key="1">
    <citation type="submission" date="2021-06" db="EMBL/GenBank/DDBJ databases">
        <title>Caerostris darwini draft genome.</title>
        <authorList>
            <person name="Kono N."/>
            <person name="Arakawa K."/>
        </authorList>
    </citation>
    <scope>NUCLEOTIDE SEQUENCE [LARGE SCALE GENOMIC DNA]</scope>
</reference>
<dbReference type="Proteomes" id="UP001054837">
    <property type="component" value="Unassembled WGS sequence"/>
</dbReference>
<name>A0AAV4VCR4_9ARAC</name>
<dbReference type="AlphaFoldDB" id="A0AAV4VCR4"/>
<gene>
    <name evidence="1" type="ORF">CDAR_604901</name>
</gene>
<evidence type="ECO:0000313" key="1">
    <source>
        <dbReference type="EMBL" id="GIY67649.1"/>
    </source>
</evidence>